<evidence type="ECO:0000259" key="2">
    <source>
        <dbReference type="Pfam" id="PF01757"/>
    </source>
</evidence>
<keyword evidence="1" id="KW-0812">Transmembrane</keyword>
<feature type="transmembrane region" description="Helical" evidence="1">
    <location>
        <begin position="169"/>
        <end position="186"/>
    </location>
</feature>
<dbReference type="PANTHER" id="PTHR23028:SF53">
    <property type="entry name" value="ACYL_TRANSF_3 DOMAIN-CONTAINING PROTEIN"/>
    <property type="match status" value="1"/>
</dbReference>
<dbReference type="AlphaFoldDB" id="A0A1G6QFD8"/>
<dbReference type="InterPro" id="IPR043968">
    <property type="entry name" value="SGNH"/>
</dbReference>
<organism evidence="4 5">
    <name type="scientific">Sanguibacter gelidistatuariae</name>
    <dbReference type="NCBI Taxonomy" id="1814289"/>
    <lineage>
        <taxon>Bacteria</taxon>
        <taxon>Bacillati</taxon>
        <taxon>Actinomycetota</taxon>
        <taxon>Actinomycetes</taxon>
        <taxon>Micrococcales</taxon>
        <taxon>Sanguibacteraceae</taxon>
        <taxon>Sanguibacter</taxon>
    </lineage>
</organism>
<dbReference type="GO" id="GO:0016787">
    <property type="term" value="F:hydrolase activity"/>
    <property type="evidence" value="ECO:0007669"/>
    <property type="project" value="UniProtKB-KW"/>
</dbReference>
<feature type="transmembrane region" description="Helical" evidence="1">
    <location>
        <begin position="195"/>
        <end position="216"/>
    </location>
</feature>
<dbReference type="InterPro" id="IPR050879">
    <property type="entry name" value="Acyltransferase_3"/>
</dbReference>
<dbReference type="GO" id="GO:0016020">
    <property type="term" value="C:membrane"/>
    <property type="evidence" value="ECO:0007669"/>
    <property type="project" value="TreeGrafter"/>
</dbReference>
<name>A0A1G6QFD8_9MICO</name>
<feature type="transmembrane region" description="Helical" evidence="1">
    <location>
        <begin position="342"/>
        <end position="359"/>
    </location>
</feature>
<sequence length="699" mass="74077">MRVSGVSGAPSLLRRPARAPQARASPVFLPEVQALRAIAVTGVVVYHLWPGLLPAGFIGVDVFFVISGYLISSHMMSERARTGRFDLGAFYVRRVRRILPAASLVVAVTALLGLAVLPELRWGELTRQGTASLLYVQNWVLAGDSVDYLAQGVASSPFQHYWSLSIEEQFYILWPVAFLLAARRVARTVAQVRRVVLVIVVAATVVSFAWSVLLTTRGDPSAYFVSHSRFWELGLGAVLALSLGRPAGALLRGVAAWAGLALIAAGMVLVPIEGFPGVLALVPTVGAALVIWAARAGSTAGLRRAVSVRGVQWLGDVSYSLYLWHWPLVVCVPFVLVGWGRLAQGMVVLVLSLALAGVTRKVVEVPLQRRVRPGATRTQVLVTAAAVTVVCLLAVQLPRAVADSRTSDRDRAAAALLADPPADLGAGSISADGFSTFASGHAVVVPSPESARAELPDGADGRCKSDMAADRAPVCHFGPEGAETVIALVGDSHIEQYLPTFQAVAAREGVRIVTYFHSSCPFSTAQRATDAARGGPCLRSNDATTEALLADPTIDLVVTSGRSAVDWVVSPGVPSPADGFAEAWTELTDAGLPVVVLSDNPLMLPDDATSDCVLEHLDDPGVCARVVTDAMPVDHQIEAAALSDVDLVDTSSWFCTVTVCPAVIGSVLVYRDAQHITPAYARTLESRAWDAIQPVLVRQ</sequence>
<keyword evidence="1" id="KW-1133">Transmembrane helix</keyword>
<dbReference type="Pfam" id="PF01757">
    <property type="entry name" value="Acyl_transf_3"/>
    <property type="match status" value="1"/>
</dbReference>
<evidence type="ECO:0000256" key="1">
    <source>
        <dbReference type="SAM" id="Phobius"/>
    </source>
</evidence>
<keyword evidence="5" id="KW-1185">Reference proteome</keyword>
<dbReference type="Proteomes" id="UP000199039">
    <property type="component" value="Unassembled WGS sequence"/>
</dbReference>
<accession>A0A1G6QFD8</accession>
<evidence type="ECO:0000259" key="3">
    <source>
        <dbReference type="Pfam" id="PF19040"/>
    </source>
</evidence>
<protein>
    <submittedName>
        <fullName evidence="4">Peptidoglycan/LPS O-acetylase OafA/YrhL, contains acyltransferase and SGNH-hydrolase domains</fullName>
    </submittedName>
</protein>
<evidence type="ECO:0000313" key="5">
    <source>
        <dbReference type="Proteomes" id="UP000199039"/>
    </source>
</evidence>
<feature type="domain" description="SGNH" evidence="3">
    <location>
        <begin position="463"/>
        <end position="686"/>
    </location>
</feature>
<keyword evidence="4" id="KW-0012">Acyltransferase</keyword>
<keyword evidence="4" id="KW-0808">Transferase</keyword>
<evidence type="ECO:0000313" key="4">
    <source>
        <dbReference type="EMBL" id="SDC90406.1"/>
    </source>
</evidence>
<keyword evidence="1" id="KW-0472">Membrane</keyword>
<dbReference type="GO" id="GO:0016747">
    <property type="term" value="F:acyltransferase activity, transferring groups other than amino-acyl groups"/>
    <property type="evidence" value="ECO:0007669"/>
    <property type="project" value="InterPro"/>
</dbReference>
<dbReference type="PANTHER" id="PTHR23028">
    <property type="entry name" value="ACETYLTRANSFERASE"/>
    <property type="match status" value="1"/>
</dbReference>
<feature type="transmembrane region" description="Helical" evidence="1">
    <location>
        <begin position="250"/>
        <end position="272"/>
    </location>
</feature>
<dbReference type="EMBL" id="FMYH01000004">
    <property type="protein sequence ID" value="SDC90406.1"/>
    <property type="molecule type" value="Genomic_DNA"/>
</dbReference>
<gene>
    <name evidence="4" type="ORF">SAMN05216410_2512</name>
</gene>
<feature type="transmembrane region" description="Helical" evidence="1">
    <location>
        <begin position="380"/>
        <end position="397"/>
    </location>
</feature>
<feature type="transmembrane region" description="Helical" evidence="1">
    <location>
        <begin position="48"/>
        <end position="71"/>
    </location>
</feature>
<dbReference type="STRING" id="1814289.SAMN05216410_2512"/>
<proteinExistence type="predicted"/>
<keyword evidence="4" id="KW-0378">Hydrolase</keyword>
<feature type="transmembrane region" description="Helical" evidence="1">
    <location>
        <begin position="98"/>
        <end position="117"/>
    </location>
</feature>
<feature type="transmembrane region" description="Helical" evidence="1">
    <location>
        <begin position="278"/>
        <end position="296"/>
    </location>
</feature>
<dbReference type="InterPro" id="IPR002656">
    <property type="entry name" value="Acyl_transf_3_dom"/>
</dbReference>
<dbReference type="GO" id="GO:0009103">
    <property type="term" value="P:lipopolysaccharide biosynthetic process"/>
    <property type="evidence" value="ECO:0007669"/>
    <property type="project" value="TreeGrafter"/>
</dbReference>
<dbReference type="Pfam" id="PF19040">
    <property type="entry name" value="SGNH"/>
    <property type="match status" value="1"/>
</dbReference>
<feature type="domain" description="Acyltransferase 3" evidence="2">
    <location>
        <begin position="31"/>
        <end position="357"/>
    </location>
</feature>
<reference evidence="4 5" key="1">
    <citation type="submission" date="2016-09" db="EMBL/GenBank/DDBJ databases">
        <authorList>
            <person name="Capua I."/>
            <person name="De Benedictis P."/>
            <person name="Joannis T."/>
            <person name="Lombin L.H."/>
            <person name="Cattoli G."/>
        </authorList>
    </citation>
    <scope>NUCLEOTIDE SEQUENCE [LARGE SCALE GENOMIC DNA]</scope>
    <source>
        <strain evidence="4 5">ISLP-3</strain>
    </source>
</reference>